<proteinExistence type="predicted"/>
<dbReference type="Pfam" id="PF02129">
    <property type="entry name" value="Peptidase_S15"/>
    <property type="match status" value="1"/>
</dbReference>
<gene>
    <name evidence="3" type="ordered locus">Cyan7822_3855</name>
</gene>
<keyword evidence="4" id="KW-1185">Reference proteome</keyword>
<dbReference type="EMBL" id="CP002198">
    <property type="protein sequence ID" value="ADN15787.1"/>
    <property type="molecule type" value="Genomic_DNA"/>
</dbReference>
<dbReference type="InterPro" id="IPR005674">
    <property type="entry name" value="CocE/Ser_esterase"/>
</dbReference>
<reference evidence="4" key="1">
    <citation type="journal article" date="2011" name="MBio">
        <title>Novel metabolic attributes of the genus Cyanothece, comprising a group of unicellular nitrogen-fixing Cyanobacteria.</title>
        <authorList>
            <person name="Bandyopadhyay A."/>
            <person name="Elvitigala T."/>
            <person name="Welsh E."/>
            <person name="Stockel J."/>
            <person name="Liberton M."/>
            <person name="Min H."/>
            <person name="Sherman L.A."/>
            <person name="Pakrasi H.B."/>
        </authorList>
    </citation>
    <scope>NUCLEOTIDE SEQUENCE [LARGE SCALE GENOMIC DNA]</scope>
    <source>
        <strain evidence="4">PCC 7822</strain>
    </source>
</reference>
<dbReference type="HOGENOM" id="CLU_015590_5_1_3"/>
<dbReference type="Gene3D" id="2.60.120.260">
    <property type="entry name" value="Galactose-binding domain-like"/>
    <property type="match status" value="1"/>
</dbReference>
<dbReference type="RefSeq" id="WP_013323855.1">
    <property type="nucleotide sequence ID" value="NC_014501.1"/>
</dbReference>
<dbReference type="STRING" id="497965.Cyan7822_3855"/>
<dbReference type="GO" id="GO:0008239">
    <property type="term" value="F:dipeptidyl-peptidase activity"/>
    <property type="evidence" value="ECO:0007669"/>
    <property type="project" value="InterPro"/>
</dbReference>
<organism evidence="3 4">
    <name type="scientific">Gloeothece verrucosa (strain PCC 7822)</name>
    <name type="common">Cyanothece sp. (strain PCC 7822)</name>
    <dbReference type="NCBI Taxonomy" id="497965"/>
    <lineage>
        <taxon>Bacteria</taxon>
        <taxon>Bacillati</taxon>
        <taxon>Cyanobacteriota</taxon>
        <taxon>Cyanophyceae</taxon>
        <taxon>Oscillatoriophycideae</taxon>
        <taxon>Chroococcales</taxon>
        <taxon>Aphanothecaceae</taxon>
        <taxon>Gloeothece</taxon>
        <taxon>Gloeothece verrucosa</taxon>
    </lineage>
</organism>
<dbReference type="PANTHER" id="PTHR43056">
    <property type="entry name" value="PEPTIDASE S9 PROLYL OLIGOPEPTIDASE"/>
    <property type="match status" value="1"/>
</dbReference>
<dbReference type="SMART" id="SM00939">
    <property type="entry name" value="PepX_C"/>
    <property type="match status" value="1"/>
</dbReference>
<dbReference type="PANTHER" id="PTHR43056:SF10">
    <property type="entry name" value="COCE_NOND FAMILY, PUTATIVE (AFU_ORTHOLOGUE AFUA_7G00600)-RELATED"/>
    <property type="match status" value="1"/>
</dbReference>
<dbReference type="SUPFAM" id="SSF49785">
    <property type="entry name" value="Galactose-binding domain-like"/>
    <property type="match status" value="1"/>
</dbReference>
<evidence type="ECO:0000313" key="4">
    <source>
        <dbReference type="Proteomes" id="UP000008206"/>
    </source>
</evidence>
<name>E0UJ84_GLOV7</name>
<dbReference type="InterPro" id="IPR050585">
    <property type="entry name" value="Xaa-Pro_dipeptidyl-ppase/CocE"/>
</dbReference>
<dbReference type="SUPFAM" id="SSF53474">
    <property type="entry name" value="alpha/beta-Hydrolases"/>
    <property type="match status" value="1"/>
</dbReference>
<dbReference type="OrthoDB" id="319764at2"/>
<sequence length="547" mass="62094">MFRVIQESTSMLTRDGIRLDADIYYPDSSEKFPILLMRQPYGRKIASTVVYAHPIWYASHGYIVIIQDVRGRGTSEGEFKLFAHEIEDGIDTINWASELPKSTGHIGMYGFSYQGMTQLYAALSQPEALKTICPSMIAYDLYSEWAYENGAFCLQINLAWAIQLSAETARLRGDEKTFQQLYSLSRNLPLSDPFTANPAIFQQLAADSFYHDWLNHPYADDYWQKLSPKKKMQNVDLPMLHIGGWFDPYLRGTLNLYHDMANRSQHPQHLIIGPWAHLPWGRKVGAKDYGKEATSSIDLLQIRWFDYFLKGKDTGIFAQSPITLFEMGSNQWRHFDQYPNHAQKTFYLTSNGLASIRDSDGKLSESPPSFSAEDILIHDPWRPVPTLGGHAAIPAGPFERSSLDCRTDILTYTSDPLEQDLTIVGDIAAEIYCTADVPSFDLCVILSEVYPDGRVYNFTQGYKRIETEEFPLKIPLQATCIKIAQGDCLRLSLSAACFPAYPVNSGTGKLPFEERLIENKIITLKISYEVNYKSLIRVNITPMNPNF</sequence>
<dbReference type="NCBIfam" id="TIGR00976">
    <property type="entry name" value="CocE_NonD"/>
    <property type="match status" value="1"/>
</dbReference>
<dbReference type="Gene3D" id="3.40.50.1820">
    <property type="entry name" value="alpha/beta hydrolase"/>
    <property type="match status" value="1"/>
</dbReference>
<dbReference type="InterPro" id="IPR013736">
    <property type="entry name" value="Xaa-Pro_dipept_C"/>
</dbReference>
<feature type="domain" description="Xaa-Pro dipeptidyl-peptidase C-terminal" evidence="2">
    <location>
        <begin position="302"/>
        <end position="537"/>
    </location>
</feature>
<dbReference type="Gene3D" id="1.10.3020.10">
    <property type="entry name" value="alpha-amino acid ester hydrolase ( Helical cap domain)"/>
    <property type="match status" value="1"/>
</dbReference>
<evidence type="ECO:0000256" key="1">
    <source>
        <dbReference type="ARBA" id="ARBA00022801"/>
    </source>
</evidence>
<dbReference type="AlphaFoldDB" id="E0UJ84"/>
<evidence type="ECO:0000313" key="3">
    <source>
        <dbReference type="EMBL" id="ADN15787.1"/>
    </source>
</evidence>
<dbReference type="InterPro" id="IPR000383">
    <property type="entry name" value="Xaa-Pro-like_dom"/>
</dbReference>
<dbReference type="Proteomes" id="UP000008206">
    <property type="component" value="Chromosome"/>
</dbReference>
<protein>
    <submittedName>
        <fullName evidence="3">Hydrolase CocE/NonD family protein</fullName>
    </submittedName>
</protein>
<evidence type="ECO:0000259" key="2">
    <source>
        <dbReference type="SMART" id="SM00939"/>
    </source>
</evidence>
<dbReference type="Pfam" id="PF08530">
    <property type="entry name" value="PepX_C"/>
    <property type="match status" value="1"/>
</dbReference>
<accession>E0UJ84</accession>
<dbReference type="InterPro" id="IPR008979">
    <property type="entry name" value="Galactose-bd-like_sf"/>
</dbReference>
<keyword evidence="1 3" id="KW-0378">Hydrolase</keyword>
<dbReference type="KEGG" id="cyj:Cyan7822_3855"/>
<dbReference type="eggNOG" id="COG2936">
    <property type="taxonomic scope" value="Bacteria"/>
</dbReference>
<dbReference type="InterPro" id="IPR029058">
    <property type="entry name" value="AB_hydrolase_fold"/>
</dbReference>